<dbReference type="OMA" id="ESLHCEW"/>
<dbReference type="STRING" id="946362.F2UPR6"/>
<gene>
    <name evidence="6" type="ORF">PTSG_13053</name>
</gene>
<dbReference type="InterPro" id="IPR033403">
    <property type="entry name" value="DUF5110"/>
</dbReference>
<dbReference type="eggNOG" id="KOG1066">
    <property type="taxonomic scope" value="Eukaryota"/>
</dbReference>
<protein>
    <submittedName>
        <fullName evidence="6">Uncharacterized protein</fullName>
    </submittedName>
</protein>
<keyword evidence="3" id="KW-0732">Signal</keyword>
<dbReference type="Gene3D" id="3.20.20.80">
    <property type="entry name" value="Glycosidases"/>
    <property type="match status" value="1"/>
</dbReference>
<dbReference type="PANTHER" id="PTHR22762:SF89">
    <property type="entry name" value="ALPHA-XYLOSIDASE"/>
    <property type="match status" value="1"/>
</dbReference>
<proteinExistence type="inferred from homology"/>
<keyword evidence="2" id="KW-0378">Hydrolase</keyword>
<dbReference type="InParanoid" id="F2UPR6"/>
<feature type="domain" description="DUF5110" evidence="5">
    <location>
        <begin position="522"/>
        <end position="591"/>
    </location>
</feature>
<feature type="signal peptide" evidence="3">
    <location>
        <begin position="1"/>
        <end position="18"/>
    </location>
</feature>
<dbReference type="GO" id="GO:0090599">
    <property type="term" value="F:alpha-glucosidase activity"/>
    <property type="evidence" value="ECO:0007669"/>
    <property type="project" value="TreeGrafter"/>
</dbReference>
<dbReference type="SUPFAM" id="SSF51445">
    <property type="entry name" value="(Trans)glycosidases"/>
    <property type="match status" value="1"/>
</dbReference>
<keyword evidence="7" id="KW-1185">Reference proteome</keyword>
<evidence type="ECO:0000313" key="6">
    <source>
        <dbReference type="EMBL" id="EGD79621.1"/>
    </source>
</evidence>
<dbReference type="InterPro" id="IPR000322">
    <property type="entry name" value="Glyco_hydro_31_TIM"/>
</dbReference>
<dbReference type="Pfam" id="PF01055">
    <property type="entry name" value="Glyco_hydro_31_2nd"/>
    <property type="match status" value="1"/>
</dbReference>
<name>F2UPR6_SALR5</name>
<dbReference type="Pfam" id="PF17137">
    <property type="entry name" value="DUF5110"/>
    <property type="match status" value="1"/>
</dbReference>
<dbReference type="KEGG" id="sre:PTSG_13053"/>
<organism evidence="7">
    <name type="scientific">Salpingoeca rosetta (strain ATCC 50818 / BSB-021)</name>
    <dbReference type="NCBI Taxonomy" id="946362"/>
    <lineage>
        <taxon>Eukaryota</taxon>
        <taxon>Choanoflagellata</taxon>
        <taxon>Craspedida</taxon>
        <taxon>Salpingoecidae</taxon>
        <taxon>Salpingoeca</taxon>
    </lineage>
</organism>
<reference evidence="6" key="1">
    <citation type="submission" date="2009-08" db="EMBL/GenBank/DDBJ databases">
        <title>Annotation of Salpingoeca rosetta.</title>
        <authorList>
            <consortium name="The Broad Institute Genome Sequencing Platform"/>
            <person name="Russ C."/>
            <person name="Cuomo C."/>
            <person name="Burger G."/>
            <person name="Gray M.W."/>
            <person name="Holland P.W.H."/>
            <person name="King N."/>
            <person name="Lang F.B.F."/>
            <person name="Roger A.J."/>
            <person name="Ruiz-Trillo I."/>
            <person name="Young S.K."/>
            <person name="Zeng Q."/>
            <person name="Gargeya S."/>
            <person name="Alvarado L."/>
            <person name="Berlin A."/>
            <person name="Chapman S.B."/>
            <person name="Chen Z."/>
            <person name="Freedman E."/>
            <person name="Gellesch M."/>
            <person name="Goldberg J."/>
            <person name="Griggs A."/>
            <person name="Gujja S."/>
            <person name="Heilman E."/>
            <person name="Heiman D."/>
            <person name="Howarth C."/>
            <person name="Mehta T."/>
            <person name="Neiman D."/>
            <person name="Pearson M."/>
            <person name="Roberts A."/>
            <person name="Saif S."/>
            <person name="Shea T."/>
            <person name="Shenoy N."/>
            <person name="Sisk P."/>
            <person name="Stolte C."/>
            <person name="Sykes S."/>
            <person name="White J."/>
            <person name="Yandava C."/>
            <person name="Haas B."/>
            <person name="Nusbaum C."/>
            <person name="Birren B."/>
        </authorList>
    </citation>
    <scope>NUCLEOTIDE SEQUENCE [LARGE SCALE GENOMIC DNA]</scope>
    <source>
        <strain evidence="6">ATCC 50818</strain>
    </source>
</reference>
<dbReference type="InterPro" id="IPR013780">
    <property type="entry name" value="Glyco_hydro_b"/>
</dbReference>
<sequence length="916" mass="100973">MLGRVLIVAALLCIVGRAAITTAAFQDEERMFDGPPSYELFNYNPVANASATVIAGDARFTVLTDRLVRMEYAGNAADPRSATQYEDRPTLAFLNRNLPVPAFTHSISNGVLTIATKALNITYVVGKPFNSNTLFVTSTNASSSFKSWRYGDRNDGNLLGTIKSLDELGAETLNCTQNADKRVHDESLHCEWGVVSRDGWAVVNDTDNWALTKGAEWWDSVNGDAEDLYFFGHGSDYTGALADFIKIGGRIPMVPRYATGVWFTRWYDLNNVDVRKYIQDYSDRGFPLDVFVLDMNWHTKYHWGGYTPDPHLFPYVNDTFDFMHTVGLHTAGNLHDDDGVHNTEERFVPLCKALGLDPMKTPQVNFSAVDKDYVYSVEDIVLQPLPFDFWWIDWQQGGTQGGCAGGKQNPTIWTDKIRVTTPKRQGRTDRGLVLARWGGLGTHRYQVGFSGDVLALTWGNLAYQPYFSLTSSNVGYGFWSHDTEDVMLFVVIVVVAVVMMIPGIPVTAGDTIGVAQRQFTSLVLTIYPGASSGQTRVYEDDGASTAYLNGKYVWTTVAYTRTSTGINITISSEGGYNTFPSKRAYVIRLVNTNPPRTAAVNGERLASSRFGGSATHSFDGNEMTAIIETADVSTAGKTTITVTHDEVDESFMSGLSGMIKHATLSKRNLDEARATPGAHTPVGGNLMSLSSAGEALSYLAHAQPDAVQWKLNSVPTLYKAALAELINGSKTDPAPTPDQTLVQMFYGSENDHVLCGTLNCLTENAYYSKVGVEGYMPTSQTPFTTPLFVYWNNQQSPQKDNLVTTSTNPPTGYVLGDYQNNGQVFTRKDAAPGLIPLQLWYKASINDHMTLASKASEQYAKDNGYELVNGELGYIYESDPYQQQSQQQSQHRSTWQQLADARTDYSIALLKNAVVN</sequence>
<dbReference type="GO" id="GO:0005975">
    <property type="term" value="P:carbohydrate metabolic process"/>
    <property type="evidence" value="ECO:0007669"/>
    <property type="project" value="InterPro"/>
</dbReference>
<keyword evidence="2" id="KW-0326">Glycosidase</keyword>
<comment type="similarity">
    <text evidence="1 2">Belongs to the glycosyl hydrolase 31 family.</text>
</comment>
<evidence type="ECO:0000259" key="4">
    <source>
        <dbReference type="Pfam" id="PF01055"/>
    </source>
</evidence>
<evidence type="ECO:0000256" key="1">
    <source>
        <dbReference type="ARBA" id="ARBA00007806"/>
    </source>
</evidence>
<dbReference type="AlphaFoldDB" id="F2UPR6"/>
<dbReference type="RefSeq" id="XP_004988849.1">
    <property type="nucleotide sequence ID" value="XM_004988792.1"/>
</dbReference>
<feature type="domain" description="Glycoside hydrolase family 31 TIM barrel" evidence="4">
    <location>
        <begin position="252"/>
        <end position="482"/>
    </location>
</feature>
<evidence type="ECO:0000256" key="2">
    <source>
        <dbReference type="RuleBase" id="RU361185"/>
    </source>
</evidence>
<accession>F2UPR6</accession>
<dbReference type="Gene3D" id="2.60.40.1180">
    <property type="entry name" value="Golgi alpha-mannosidase II"/>
    <property type="match status" value="1"/>
</dbReference>
<evidence type="ECO:0000313" key="7">
    <source>
        <dbReference type="Proteomes" id="UP000007799"/>
    </source>
</evidence>
<dbReference type="Proteomes" id="UP000007799">
    <property type="component" value="Unassembled WGS sequence"/>
</dbReference>
<dbReference type="PANTHER" id="PTHR22762">
    <property type="entry name" value="ALPHA-GLUCOSIDASE"/>
    <property type="match status" value="1"/>
</dbReference>
<dbReference type="GO" id="GO:0006491">
    <property type="term" value="P:N-glycan processing"/>
    <property type="evidence" value="ECO:0007669"/>
    <property type="project" value="TreeGrafter"/>
</dbReference>
<dbReference type="EMBL" id="GL832987">
    <property type="protein sequence ID" value="EGD79621.1"/>
    <property type="molecule type" value="Genomic_DNA"/>
</dbReference>
<feature type="chain" id="PRO_5003290872" evidence="3">
    <location>
        <begin position="19"/>
        <end position="916"/>
    </location>
</feature>
<evidence type="ECO:0000256" key="3">
    <source>
        <dbReference type="SAM" id="SignalP"/>
    </source>
</evidence>
<dbReference type="OrthoDB" id="1334205at2759"/>
<evidence type="ECO:0000259" key="5">
    <source>
        <dbReference type="Pfam" id="PF17137"/>
    </source>
</evidence>
<dbReference type="InterPro" id="IPR017853">
    <property type="entry name" value="GH"/>
</dbReference>
<dbReference type="GeneID" id="16069389"/>